<evidence type="ECO:0000313" key="4">
    <source>
        <dbReference type="Proteomes" id="UP000249723"/>
    </source>
</evidence>
<name>A0A2X0K9S4_9BASI</name>
<dbReference type="PANTHER" id="PTHR10828">
    <property type="entry name" value="M-PHASE INDUCER PHOSPHATASE DUAL SPECIFICITY PHOSPHATASE CDC25"/>
    <property type="match status" value="1"/>
</dbReference>
<dbReference type="Gene3D" id="3.40.250.10">
    <property type="entry name" value="Rhodanese-like domain"/>
    <property type="match status" value="1"/>
</dbReference>
<organism evidence="3 4">
    <name type="scientific">Microbotryum saponariae</name>
    <dbReference type="NCBI Taxonomy" id="289078"/>
    <lineage>
        <taxon>Eukaryota</taxon>
        <taxon>Fungi</taxon>
        <taxon>Dikarya</taxon>
        <taxon>Basidiomycota</taxon>
        <taxon>Pucciniomycotina</taxon>
        <taxon>Microbotryomycetes</taxon>
        <taxon>Microbotryales</taxon>
        <taxon>Microbotryaceae</taxon>
        <taxon>Microbotryum</taxon>
    </lineage>
</organism>
<evidence type="ECO:0000256" key="1">
    <source>
        <dbReference type="SAM" id="MobiDB-lite"/>
    </source>
</evidence>
<dbReference type="OrthoDB" id="102559at2759"/>
<feature type="domain" description="Rhodanese" evidence="2">
    <location>
        <begin position="22"/>
        <end position="173"/>
    </location>
</feature>
<dbReference type="InterPro" id="IPR036873">
    <property type="entry name" value="Rhodanese-like_dom_sf"/>
</dbReference>
<gene>
    <name evidence="3" type="ORF">BZ3500_MVSOF-1268-A1-R1_CHR1-3G01678</name>
</gene>
<accession>A0A2X0K9S4</accession>
<protein>
    <submittedName>
        <fullName evidence="3">BZ3500_MvSof-1268-A1-R1_Chr1-3g01678 protein</fullName>
    </submittedName>
</protein>
<proteinExistence type="predicted"/>
<dbReference type="AlphaFoldDB" id="A0A2X0K9S4"/>
<feature type="region of interest" description="Disordered" evidence="1">
    <location>
        <begin position="103"/>
        <end position="149"/>
    </location>
</feature>
<dbReference type="Proteomes" id="UP000249723">
    <property type="component" value="Unassembled WGS sequence"/>
</dbReference>
<feature type="compositionally biased region" description="Polar residues" evidence="1">
    <location>
        <begin position="103"/>
        <end position="136"/>
    </location>
</feature>
<dbReference type="GO" id="GO:0005634">
    <property type="term" value="C:nucleus"/>
    <property type="evidence" value="ECO:0007669"/>
    <property type="project" value="TreeGrafter"/>
</dbReference>
<dbReference type="SUPFAM" id="SSF52821">
    <property type="entry name" value="Rhodanese/Cell cycle control phosphatase"/>
    <property type="match status" value="1"/>
</dbReference>
<dbReference type="GO" id="GO:0005737">
    <property type="term" value="C:cytoplasm"/>
    <property type="evidence" value="ECO:0007669"/>
    <property type="project" value="TreeGrafter"/>
</dbReference>
<evidence type="ECO:0000313" key="3">
    <source>
        <dbReference type="EMBL" id="SCZ89942.1"/>
    </source>
</evidence>
<dbReference type="PROSITE" id="PS50206">
    <property type="entry name" value="RHODANESE_3"/>
    <property type="match status" value="1"/>
</dbReference>
<sequence>MVSYTFIDPSEVAQLYHSGLEPGRDFQVVDVRDEDRIGGHLPGSMRAPSEQRTLQSVQDLVVKLEGVPKVIFHCTLSQIRGPKAASLYCTALNERHDALELGSATSDSTIKNSGNPTPAPSTKDSTNTRAAQNFSPNPFELNASASEQNRSQQVLVLRGGFGEWQRMYKDDPKLVEGFDPSIWVEGEDY</sequence>
<dbReference type="InterPro" id="IPR001763">
    <property type="entry name" value="Rhodanese-like_dom"/>
</dbReference>
<evidence type="ECO:0000259" key="2">
    <source>
        <dbReference type="PROSITE" id="PS50206"/>
    </source>
</evidence>
<keyword evidence="4" id="KW-1185">Reference proteome</keyword>
<dbReference type="SMART" id="SM00450">
    <property type="entry name" value="RHOD"/>
    <property type="match status" value="1"/>
</dbReference>
<dbReference type="PANTHER" id="PTHR10828:SF38">
    <property type="entry name" value="ARSENICAL-RESISTANCE PROTEIN 2-RELATED"/>
    <property type="match status" value="1"/>
</dbReference>
<dbReference type="GO" id="GO:0004725">
    <property type="term" value="F:protein tyrosine phosphatase activity"/>
    <property type="evidence" value="ECO:0007669"/>
    <property type="project" value="TreeGrafter"/>
</dbReference>
<reference evidence="4" key="1">
    <citation type="submission" date="2016-10" db="EMBL/GenBank/DDBJ databases">
        <authorList>
            <person name="Jeantristanb JTB J.-T."/>
            <person name="Ricardo R."/>
        </authorList>
    </citation>
    <scope>NUCLEOTIDE SEQUENCE [LARGE SCALE GENOMIC DNA]</scope>
</reference>
<dbReference type="STRING" id="289078.A0A2X0K9S4"/>
<dbReference type="EMBL" id="FMWP01000014">
    <property type="protein sequence ID" value="SCZ89942.1"/>
    <property type="molecule type" value="Genomic_DNA"/>
</dbReference>